<reference evidence="1" key="1">
    <citation type="journal article" date="2023" name="Science">
        <title>Genome structures resolve the early diversification of teleost fishes.</title>
        <authorList>
            <person name="Parey E."/>
            <person name="Louis A."/>
            <person name="Montfort J."/>
            <person name="Bouchez O."/>
            <person name="Roques C."/>
            <person name="Iampietro C."/>
            <person name="Lluch J."/>
            <person name="Castinel A."/>
            <person name="Donnadieu C."/>
            <person name="Desvignes T."/>
            <person name="Floi Bucao C."/>
            <person name="Jouanno E."/>
            <person name="Wen M."/>
            <person name="Mejri S."/>
            <person name="Dirks R."/>
            <person name="Jansen H."/>
            <person name="Henkel C."/>
            <person name="Chen W.J."/>
            <person name="Zahm M."/>
            <person name="Cabau C."/>
            <person name="Klopp C."/>
            <person name="Thompson A.W."/>
            <person name="Robinson-Rechavi M."/>
            <person name="Braasch I."/>
            <person name="Lecointre G."/>
            <person name="Bobe J."/>
            <person name="Postlethwait J.H."/>
            <person name="Berthelot C."/>
            <person name="Roest Crollius H."/>
            <person name="Guiguen Y."/>
        </authorList>
    </citation>
    <scope>NUCLEOTIDE SEQUENCE</scope>
    <source>
        <strain evidence="1">NC1722</strain>
    </source>
</reference>
<dbReference type="Proteomes" id="UP001221898">
    <property type="component" value="Unassembled WGS sequence"/>
</dbReference>
<evidence type="ECO:0000313" key="2">
    <source>
        <dbReference type="Proteomes" id="UP001221898"/>
    </source>
</evidence>
<name>A0AAD7SWL2_9TELE</name>
<protein>
    <submittedName>
        <fullName evidence="1">Uncharacterized protein</fullName>
    </submittedName>
</protein>
<keyword evidence="2" id="KW-1185">Reference proteome</keyword>
<dbReference type="AlphaFoldDB" id="A0AAD7SWL2"/>
<sequence>MSLDEAAAFGPCEESVAVASPLETRLSALVGGKLPLGPGDADLPLLDPLFHASAVRRISPQVPVRMRLQKWS</sequence>
<dbReference type="EMBL" id="JAINUG010000028">
    <property type="protein sequence ID" value="KAJ8410086.1"/>
    <property type="molecule type" value="Genomic_DNA"/>
</dbReference>
<gene>
    <name evidence="1" type="ORF">AAFF_G00211270</name>
</gene>
<evidence type="ECO:0000313" key="1">
    <source>
        <dbReference type="EMBL" id="KAJ8410086.1"/>
    </source>
</evidence>
<organism evidence="1 2">
    <name type="scientific">Aldrovandia affinis</name>
    <dbReference type="NCBI Taxonomy" id="143900"/>
    <lineage>
        <taxon>Eukaryota</taxon>
        <taxon>Metazoa</taxon>
        <taxon>Chordata</taxon>
        <taxon>Craniata</taxon>
        <taxon>Vertebrata</taxon>
        <taxon>Euteleostomi</taxon>
        <taxon>Actinopterygii</taxon>
        <taxon>Neopterygii</taxon>
        <taxon>Teleostei</taxon>
        <taxon>Notacanthiformes</taxon>
        <taxon>Halosauridae</taxon>
        <taxon>Aldrovandia</taxon>
    </lineage>
</organism>
<accession>A0AAD7SWL2</accession>
<comment type="caution">
    <text evidence="1">The sequence shown here is derived from an EMBL/GenBank/DDBJ whole genome shotgun (WGS) entry which is preliminary data.</text>
</comment>
<proteinExistence type="predicted"/>